<dbReference type="AlphaFoldDB" id="A0A084VQS7"/>
<evidence type="ECO:0000313" key="2">
    <source>
        <dbReference type="EnsemblMetazoa" id="ASIC007810-PA"/>
    </source>
</evidence>
<protein>
    <submittedName>
        <fullName evidence="1 2">Uncharacterized protein</fullName>
    </submittedName>
</protein>
<keyword evidence="3" id="KW-1185">Reference proteome</keyword>
<dbReference type="EMBL" id="ATLV01015304">
    <property type="status" value="NOT_ANNOTATED_CDS"/>
    <property type="molecule type" value="Genomic_DNA"/>
</dbReference>
<sequence length="102" mass="11219">MQHLHVQKHIRSGRYMFAHGHGPWPGPLWEKLLLRIGSHPILDSVNFDEATVPDGADRKLASGGCTGHVPKGNEGKGVGWDWGVLAVREKEPGMVQKLPQLV</sequence>
<name>A0A084VQS7_ANOSI</name>
<organism evidence="1">
    <name type="scientific">Anopheles sinensis</name>
    <name type="common">Mosquito</name>
    <dbReference type="NCBI Taxonomy" id="74873"/>
    <lineage>
        <taxon>Eukaryota</taxon>
        <taxon>Metazoa</taxon>
        <taxon>Ecdysozoa</taxon>
        <taxon>Arthropoda</taxon>
        <taxon>Hexapoda</taxon>
        <taxon>Insecta</taxon>
        <taxon>Pterygota</taxon>
        <taxon>Neoptera</taxon>
        <taxon>Endopterygota</taxon>
        <taxon>Diptera</taxon>
        <taxon>Nematocera</taxon>
        <taxon>Culicoidea</taxon>
        <taxon>Culicidae</taxon>
        <taxon>Anophelinae</taxon>
        <taxon>Anopheles</taxon>
    </lineage>
</organism>
<dbReference type="EMBL" id="KE525006">
    <property type="protein sequence ID" value="KFB40321.1"/>
    <property type="molecule type" value="Genomic_DNA"/>
</dbReference>
<gene>
    <name evidence="1" type="ORF">ZHAS_00007810</name>
</gene>
<reference evidence="1 3" key="1">
    <citation type="journal article" date="2014" name="BMC Genomics">
        <title>Genome sequence of Anopheles sinensis provides insight into genetics basis of mosquito competence for malaria parasites.</title>
        <authorList>
            <person name="Zhou D."/>
            <person name="Zhang D."/>
            <person name="Ding G."/>
            <person name="Shi L."/>
            <person name="Hou Q."/>
            <person name="Ye Y."/>
            <person name="Xu Y."/>
            <person name="Zhou H."/>
            <person name="Xiong C."/>
            <person name="Li S."/>
            <person name="Yu J."/>
            <person name="Hong S."/>
            <person name="Yu X."/>
            <person name="Zou P."/>
            <person name="Chen C."/>
            <person name="Chang X."/>
            <person name="Wang W."/>
            <person name="Lv Y."/>
            <person name="Sun Y."/>
            <person name="Ma L."/>
            <person name="Shen B."/>
            <person name="Zhu C."/>
        </authorList>
    </citation>
    <scope>NUCLEOTIDE SEQUENCE [LARGE SCALE GENOMIC DNA]</scope>
</reference>
<dbReference type="EnsemblMetazoa" id="ASIC007810-RA">
    <property type="protein sequence ID" value="ASIC007810-PA"/>
    <property type="gene ID" value="ASIC007810"/>
</dbReference>
<accession>A0A084VQS7</accession>
<reference evidence="2" key="2">
    <citation type="submission" date="2020-05" db="UniProtKB">
        <authorList>
            <consortium name="EnsemblMetazoa"/>
        </authorList>
    </citation>
    <scope>IDENTIFICATION</scope>
</reference>
<evidence type="ECO:0000313" key="3">
    <source>
        <dbReference type="Proteomes" id="UP000030765"/>
    </source>
</evidence>
<dbReference type="VEuPathDB" id="VectorBase:ASIC007810"/>
<evidence type="ECO:0000313" key="1">
    <source>
        <dbReference type="EMBL" id="KFB40321.1"/>
    </source>
</evidence>
<dbReference type="Proteomes" id="UP000030765">
    <property type="component" value="Unassembled WGS sequence"/>
</dbReference>
<proteinExistence type="predicted"/>